<keyword evidence="2 6" id="KW-0812">Transmembrane</keyword>
<dbReference type="PANTHER" id="PTHR41335">
    <property type="entry name" value="MEMBRANE PROTEIN-RELATED"/>
    <property type="match status" value="1"/>
</dbReference>
<evidence type="ECO:0000256" key="2">
    <source>
        <dbReference type="ARBA" id="ARBA00022692"/>
    </source>
</evidence>
<dbReference type="GO" id="GO:0005886">
    <property type="term" value="C:plasma membrane"/>
    <property type="evidence" value="ECO:0007669"/>
    <property type="project" value="InterPro"/>
</dbReference>
<comment type="caution">
    <text evidence="8">The sequence shown here is derived from an EMBL/GenBank/DDBJ whole genome shotgun (WGS) entry which is preliminary data.</text>
</comment>
<evidence type="ECO:0000256" key="5">
    <source>
        <dbReference type="SAM" id="Coils"/>
    </source>
</evidence>
<feature type="transmembrane region" description="Helical" evidence="6">
    <location>
        <begin position="37"/>
        <end position="59"/>
    </location>
</feature>
<feature type="domain" description="Lipopolysaccharide assembly protein A" evidence="7">
    <location>
        <begin position="21"/>
        <end position="83"/>
    </location>
</feature>
<evidence type="ECO:0000256" key="4">
    <source>
        <dbReference type="ARBA" id="ARBA00023136"/>
    </source>
</evidence>
<dbReference type="Pfam" id="PF06305">
    <property type="entry name" value="LapA_dom"/>
    <property type="match status" value="1"/>
</dbReference>
<evidence type="ECO:0000259" key="7">
    <source>
        <dbReference type="Pfam" id="PF06305"/>
    </source>
</evidence>
<feature type="transmembrane region" description="Helical" evidence="6">
    <location>
        <begin position="7"/>
        <end position="31"/>
    </location>
</feature>
<evidence type="ECO:0000313" key="8">
    <source>
        <dbReference type="EMBL" id="MBC2398104.1"/>
    </source>
</evidence>
<dbReference type="Proteomes" id="UP000563151">
    <property type="component" value="Unassembled WGS sequence"/>
</dbReference>
<keyword evidence="4 6" id="KW-0472">Membrane</keyword>
<accession>A0A923EAG2</accession>
<keyword evidence="9" id="KW-1185">Reference proteome</keyword>
<evidence type="ECO:0000313" key="9">
    <source>
        <dbReference type="Proteomes" id="UP000563151"/>
    </source>
</evidence>
<proteinExistence type="predicted"/>
<organism evidence="8 9">
    <name type="scientific">Clostridium tetanomorphum</name>
    <dbReference type="NCBI Taxonomy" id="1553"/>
    <lineage>
        <taxon>Bacteria</taxon>
        <taxon>Bacillati</taxon>
        <taxon>Bacillota</taxon>
        <taxon>Clostridia</taxon>
        <taxon>Eubacteriales</taxon>
        <taxon>Clostridiaceae</taxon>
        <taxon>Clostridium</taxon>
    </lineage>
</organism>
<keyword evidence="1" id="KW-1003">Cell membrane</keyword>
<evidence type="ECO:0000256" key="3">
    <source>
        <dbReference type="ARBA" id="ARBA00022989"/>
    </source>
</evidence>
<feature type="coiled-coil region" evidence="5">
    <location>
        <begin position="69"/>
        <end position="103"/>
    </location>
</feature>
<dbReference type="PANTHER" id="PTHR41335:SF1">
    <property type="entry name" value="MEMBRANE PROTEIN"/>
    <property type="match status" value="1"/>
</dbReference>
<protein>
    <submittedName>
        <fullName evidence="8">LapA family protein</fullName>
    </submittedName>
</protein>
<keyword evidence="3 6" id="KW-1133">Transmembrane helix</keyword>
<evidence type="ECO:0000256" key="1">
    <source>
        <dbReference type="ARBA" id="ARBA00022475"/>
    </source>
</evidence>
<sequence>MQIGFIISLIFAILIAIFAIQNSAIISVNFLFTKIEISQALIIFISVILGAVIVMLLGLKREYNLKRSNKLLNKKIEDIEKENSNLLKENTKLKEEINNIEKVESSFKESAVDINNISSYNKE</sequence>
<name>A0A923EAG2_CLOTT</name>
<evidence type="ECO:0000256" key="6">
    <source>
        <dbReference type="SAM" id="Phobius"/>
    </source>
</evidence>
<dbReference type="RefSeq" id="WP_035144104.1">
    <property type="nucleotide sequence ID" value="NZ_JAAZWO010000010.1"/>
</dbReference>
<dbReference type="EMBL" id="JAAZWO010000010">
    <property type="protein sequence ID" value="MBC2398104.1"/>
    <property type="molecule type" value="Genomic_DNA"/>
</dbReference>
<keyword evidence="5" id="KW-0175">Coiled coil</keyword>
<dbReference type="InterPro" id="IPR010445">
    <property type="entry name" value="LapA_dom"/>
</dbReference>
<gene>
    <name evidence="8" type="ORF">HGG79_10000</name>
</gene>
<reference evidence="8 9" key="1">
    <citation type="submission" date="2020-04" db="EMBL/GenBank/DDBJ databases">
        <title>Genomic insights into acetone-butanol-ethanol (ABE) fermentation by sequencing solventogenic clostridia strains.</title>
        <authorList>
            <person name="Brown S."/>
        </authorList>
    </citation>
    <scope>NUCLEOTIDE SEQUENCE [LARGE SCALE GENOMIC DNA]</scope>
    <source>
        <strain evidence="8 9">DJ011</strain>
    </source>
</reference>
<dbReference type="AlphaFoldDB" id="A0A923EAG2"/>